<protein>
    <submittedName>
        <fullName evidence="1">Uncharacterized protein</fullName>
    </submittedName>
</protein>
<keyword evidence="2" id="KW-1185">Reference proteome</keyword>
<evidence type="ECO:0000313" key="2">
    <source>
        <dbReference type="Proteomes" id="UP000886501"/>
    </source>
</evidence>
<gene>
    <name evidence="1" type="ORF">BDM02DRAFT_2412563</name>
</gene>
<organism evidence="1 2">
    <name type="scientific">Thelephora ganbajun</name>
    <name type="common">Ganba fungus</name>
    <dbReference type="NCBI Taxonomy" id="370292"/>
    <lineage>
        <taxon>Eukaryota</taxon>
        <taxon>Fungi</taxon>
        <taxon>Dikarya</taxon>
        <taxon>Basidiomycota</taxon>
        <taxon>Agaricomycotina</taxon>
        <taxon>Agaricomycetes</taxon>
        <taxon>Thelephorales</taxon>
        <taxon>Thelephoraceae</taxon>
        <taxon>Thelephora</taxon>
    </lineage>
</organism>
<comment type="caution">
    <text evidence="1">The sequence shown here is derived from an EMBL/GenBank/DDBJ whole genome shotgun (WGS) entry which is preliminary data.</text>
</comment>
<dbReference type="EMBL" id="MU117966">
    <property type="protein sequence ID" value="KAF9652973.1"/>
    <property type="molecule type" value="Genomic_DNA"/>
</dbReference>
<dbReference type="Proteomes" id="UP000886501">
    <property type="component" value="Unassembled WGS sequence"/>
</dbReference>
<accession>A0ACB6ZUI6</accession>
<proteinExistence type="predicted"/>
<reference evidence="1" key="2">
    <citation type="journal article" date="2020" name="Nat. Commun.">
        <title>Large-scale genome sequencing of mycorrhizal fungi provides insights into the early evolution of symbiotic traits.</title>
        <authorList>
            <person name="Miyauchi S."/>
            <person name="Kiss E."/>
            <person name="Kuo A."/>
            <person name="Drula E."/>
            <person name="Kohler A."/>
            <person name="Sanchez-Garcia M."/>
            <person name="Morin E."/>
            <person name="Andreopoulos B."/>
            <person name="Barry K.W."/>
            <person name="Bonito G."/>
            <person name="Buee M."/>
            <person name="Carver A."/>
            <person name="Chen C."/>
            <person name="Cichocki N."/>
            <person name="Clum A."/>
            <person name="Culley D."/>
            <person name="Crous P.W."/>
            <person name="Fauchery L."/>
            <person name="Girlanda M."/>
            <person name="Hayes R.D."/>
            <person name="Keri Z."/>
            <person name="LaButti K."/>
            <person name="Lipzen A."/>
            <person name="Lombard V."/>
            <person name="Magnuson J."/>
            <person name="Maillard F."/>
            <person name="Murat C."/>
            <person name="Nolan M."/>
            <person name="Ohm R.A."/>
            <person name="Pangilinan J."/>
            <person name="Pereira M.F."/>
            <person name="Perotto S."/>
            <person name="Peter M."/>
            <person name="Pfister S."/>
            <person name="Riley R."/>
            <person name="Sitrit Y."/>
            <person name="Stielow J.B."/>
            <person name="Szollosi G."/>
            <person name="Zifcakova L."/>
            <person name="Stursova M."/>
            <person name="Spatafora J.W."/>
            <person name="Tedersoo L."/>
            <person name="Vaario L.M."/>
            <person name="Yamada A."/>
            <person name="Yan M."/>
            <person name="Wang P."/>
            <person name="Xu J."/>
            <person name="Bruns T."/>
            <person name="Baldrian P."/>
            <person name="Vilgalys R."/>
            <person name="Dunand C."/>
            <person name="Henrissat B."/>
            <person name="Grigoriev I.V."/>
            <person name="Hibbett D."/>
            <person name="Nagy L.G."/>
            <person name="Martin F.M."/>
        </authorList>
    </citation>
    <scope>NUCLEOTIDE SEQUENCE</scope>
    <source>
        <strain evidence="1">P2</strain>
    </source>
</reference>
<sequence>MLILKLLSALVLAAFAASAELADTDVPELVIDQTYVPTDCTVKTKEGDKIRVHYTGKLTNGNKFDSSHDRNSPLPLTLGARQVIPGWEEGLLDMCLNEKRVLTIPSRKAYGSRGFGNVIPPKSALVFEVELVGLESAARDEL</sequence>
<evidence type="ECO:0000313" key="1">
    <source>
        <dbReference type="EMBL" id="KAF9652973.1"/>
    </source>
</evidence>
<name>A0ACB6ZUI6_THEGA</name>
<reference evidence="1" key="1">
    <citation type="submission" date="2019-10" db="EMBL/GenBank/DDBJ databases">
        <authorList>
            <consortium name="DOE Joint Genome Institute"/>
            <person name="Kuo A."/>
            <person name="Miyauchi S."/>
            <person name="Kiss E."/>
            <person name="Drula E."/>
            <person name="Kohler A."/>
            <person name="Sanchez-Garcia M."/>
            <person name="Andreopoulos B."/>
            <person name="Barry K.W."/>
            <person name="Bonito G."/>
            <person name="Buee M."/>
            <person name="Carver A."/>
            <person name="Chen C."/>
            <person name="Cichocki N."/>
            <person name="Clum A."/>
            <person name="Culley D."/>
            <person name="Crous P.W."/>
            <person name="Fauchery L."/>
            <person name="Girlanda M."/>
            <person name="Hayes R."/>
            <person name="Keri Z."/>
            <person name="Labutti K."/>
            <person name="Lipzen A."/>
            <person name="Lombard V."/>
            <person name="Magnuson J."/>
            <person name="Maillard F."/>
            <person name="Morin E."/>
            <person name="Murat C."/>
            <person name="Nolan M."/>
            <person name="Ohm R."/>
            <person name="Pangilinan J."/>
            <person name="Pereira M."/>
            <person name="Perotto S."/>
            <person name="Peter M."/>
            <person name="Riley R."/>
            <person name="Sitrit Y."/>
            <person name="Stielow B."/>
            <person name="Szollosi G."/>
            <person name="Zifcakova L."/>
            <person name="Stursova M."/>
            <person name="Spatafora J.W."/>
            <person name="Tedersoo L."/>
            <person name="Vaario L.-M."/>
            <person name="Yamada A."/>
            <person name="Yan M."/>
            <person name="Wang P."/>
            <person name="Xu J."/>
            <person name="Bruns T."/>
            <person name="Baldrian P."/>
            <person name="Vilgalys R."/>
            <person name="Henrissat B."/>
            <person name="Grigoriev I.V."/>
            <person name="Hibbett D."/>
            <person name="Nagy L.G."/>
            <person name="Martin F.M."/>
        </authorList>
    </citation>
    <scope>NUCLEOTIDE SEQUENCE</scope>
    <source>
        <strain evidence="1">P2</strain>
    </source>
</reference>